<protein>
    <submittedName>
        <fullName evidence="1">Uncharacterized protein</fullName>
    </submittedName>
</protein>
<dbReference type="Gene3D" id="3.90.550.10">
    <property type="entry name" value="Spore Coat Polysaccharide Biosynthesis Protein SpsA, Chain A"/>
    <property type="match status" value="1"/>
</dbReference>
<dbReference type="EMBL" id="MCGT01000048">
    <property type="protein sequence ID" value="ORX44430.1"/>
    <property type="molecule type" value="Genomic_DNA"/>
</dbReference>
<dbReference type="Proteomes" id="UP000242146">
    <property type="component" value="Unassembled WGS sequence"/>
</dbReference>
<keyword evidence="2" id="KW-1185">Reference proteome</keyword>
<evidence type="ECO:0000313" key="1">
    <source>
        <dbReference type="EMBL" id="ORX44430.1"/>
    </source>
</evidence>
<organism evidence="1 2">
    <name type="scientific">Hesseltinella vesiculosa</name>
    <dbReference type="NCBI Taxonomy" id="101127"/>
    <lineage>
        <taxon>Eukaryota</taxon>
        <taxon>Fungi</taxon>
        <taxon>Fungi incertae sedis</taxon>
        <taxon>Mucoromycota</taxon>
        <taxon>Mucoromycotina</taxon>
        <taxon>Mucoromycetes</taxon>
        <taxon>Mucorales</taxon>
        <taxon>Cunninghamellaceae</taxon>
        <taxon>Hesseltinella</taxon>
    </lineage>
</organism>
<dbReference type="STRING" id="101127.A0A1X2G479"/>
<name>A0A1X2G479_9FUNG</name>
<dbReference type="PANTHER" id="PTHR33604">
    <property type="entry name" value="OSJNBA0004B13.7 PROTEIN"/>
    <property type="match status" value="1"/>
</dbReference>
<gene>
    <name evidence="1" type="ORF">DM01DRAFT_1386865</name>
</gene>
<accession>A0A1X2G479</accession>
<sequence length="539" mass="62312">MKKQDSNAQLQDETPPFDVLFLVRDEYHLQELVSLICHRQAEKTIAVLATGIPIARVKKELLSFDKDCHVWEQYQHTTPKRIVYSLDSIAQSHLSWQTIANCLTQMHYFLSKFRPSVIIHSLPISDPLSKCLPSESEGTTIIRLPPRDAQHATWLMELPLHNLKQWHKFKIQLVVTTDRNAYGLTRLVRSANRAHYLGDTVSLTVLMDQTSDRVTQQFASTFAWEHGDKHVRHRIVKLNRMPVFVEAWYPQNNYDDYAILLHDDLDVSELFYVWAKQAVLRYRYGELRRSHLERSIMGISLYSPQVIDTSHTERRRLTLTPSTTHPFLMQLVTNGGMLFFPEHWREFHHYVTARYADIHKKQLQLIEIPDARSANWTNSWRRYLDELIYLRGYVFLYPNLRGGQDSFSSQYLDLHVDHVASLGDDTAHEENTNISTIKSLFQVPLIREKDMPTALLTPSVEHLSVLDMWANPSTYAQLHETALAFQSKVSACPSSDQLLYEPSDLLCPFARLVDIPAQDATADALPTRVATLFVPRPTN</sequence>
<reference evidence="1 2" key="1">
    <citation type="submission" date="2016-07" db="EMBL/GenBank/DDBJ databases">
        <title>Pervasive Adenine N6-methylation of Active Genes in Fungi.</title>
        <authorList>
            <consortium name="DOE Joint Genome Institute"/>
            <person name="Mondo S.J."/>
            <person name="Dannebaum R.O."/>
            <person name="Kuo R.C."/>
            <person name="Labutti K."/>
            <person name="Haridas S."/>
            <person name="Kuo A."/>
            <person name="Salamov A."/>
            <person name="Ahrendt S.R."/>
            <person name="Lipzen A."/>
            <person name="Sullivan W."/>
            <person name="Andreopoulos W.B."/>
            <person name="Clum A."/>
            <person name="Lindquist E."/>
            <person name="Daum C."/>
            <person name="Ramamoorthy G.K."/>
            <person name="Gryganskyi A."/>
            <person name="Culley D."/>
            <person name="Magnuson J.K."/>
            <person name="James T.Y."/>
            <person name="O'Malley M.A."/>
            <person name="Stajich J.E."/>
            <person name="Spatafora J.W."/>
            <person name="Visel A."/>
            <person name="Grigoriev I.V."/>
        </authorList>
    </citation>
    <scope>NUCLEOTIDE SEQUENCE [LARGE SCALE GENOMIC DNA]</scope>
    <source>
        <strain evidence="1 2">NRRL 3301</strain>
    </source>
</reference>
<dbReference type="PANTHER" id="PTHR33604:SF3">
    <property type="entry name" value="OSJNBA0004B13.7 PROTEIN"/>
    <property type="match status" value="1"/>
</dbReference>
<evidence type="ECO:0000313" key="2">
    <source>
        <dbReference type="Proteomes" id="UP000242146"/>
    </source>
</evidence>
<dbReference type="InterPro" id="IPR029044">
    <property type="entry name" value="Nucleotide-diphossugar_trans"/>
</dbReference>
<dbReference type="OrthoDB" id="2020070at2759"/>
<dbReference type="AlphaFoldDB" id="A0A1X2G479"/>
<comment type="caution">
    <text evidence="1">The sequence shown here is derived from an EMBL/GenBank/DDBJ whole genome shotgun (WGS) entry which is preliminary data.</text>
</comment>
<proteinExistence type="predicted"/>